<dbReference type="SUPFAM" id="SSF52540">
    <property type="entry name" value="P-loop containing nucleoside triphosphate hydrolases"/>
    <property type="match status" value="1"/>
</dbReference>
<dbReference type="Gramene" id="EFJ05351">
    <property type="protein sequence ID" value="EFJ05351"/>
    <property type="gene ID" value="SELMODRAFT_431630"/>
</dbReference>
<dbReference type="Proteomes" id="UP000001514">
    <property type="component" value="Unassembled WGS sequence"/>
</dbReference>
<dbReference type="KEGG" id="smo:SELMODRAFT_431630"/>
<organism evidence="3">
    <name type="scientific">Selaginella moellendorffii</name>
    <name type="common">Spikemoss</name>
    <dbReference type="NCBI Taxonomy" id="88036"/>
    <lineage>
        <taxon>Eukaryota</taxon>
        <taxon>Viridiplantae</taxon>
        <taxon>Streptophyta</taxon>
        <taxon>Embryophyta</taxon>
        <taxon>Tracheophyta</taxon>
        <taxon>Lycopodiopsida</taxon>
        <taxon>Selaginellales</taxon>
        <taxon>Selaginellaceae</taxon>
        <taxon>Selaginella</taxon>
    </lineage>
</organism>
<proteinExistence type="predicted"/>
<accession>D8TD99</accession>
<keyword evidence="3" id="KW-1185">Reference proteome</keyword>
<evidence type="ECO:0000256" key="1">
    <source>
        <dbReference type="SAM" id="MobiDB-lite"/>
    </source>
</evidence>
<dbReference type="InterPro" id="IPR027417">
    <property type="entry name" value="P-loop_NTPase"/>
</dbReference>
<sequence>MVREQSHGKPPRADGEELESDIRAGKRQRADGPERSIQQQIEEVESEIRAVQQAIEQVEERANQKVDSTQGELQKHWMEEKKQLREEKKQLREKENQLRELQKHWMEEKKQLRQQLIPSSGVNWSNARDRIAKLKELFGPRLKHARMYRKCLERDSLSSLPTGLSLKDIGQQFPIVGREKTVDALLRGNWLLYKQFMSNQHTDWDVFRRLHHIMGVVGFPGAGKTSFGKALPQILIEMRRQQSDPGLRIQQLASLFDTSTDEVRPWDAMMSTVEHLDVVMYHDFISTFIGEAGLGDAQVLALRTLHAAVSRADGQDNIRKDTGTWTCFFYQELVAVVDAKAPDLKKFLLFDDVIALLREVCELGDQNIFLSFFFDEIGRNNVLVQKVFREFIVWKYSNVGGKTFVTMLGATNLFTAASLRESGDTGSSEVIYIPVNPLSSNDREKLVLQVFNKVLRTSNREELHALNDGMQLLCKLSGGNPRLITFMVQALASDDPDMALDIDNLALRIQEPFLRDKVRRILDRVWSLCRRFEYYNGFAGDERFSYFLRAIQASMLREHVSRNGPVLLQAFPRENVLTWEALESCGVVAVVLDEEKALVEFSPVLLHKLTLQREDLFGSTTFDLTTMSTDDWKQKEDNDLLSLIFSIYIHKLLSGGSDTFMLADVLPCDWYIPDNLKNRKFRFPTFPVSIKQLSPGSKEEVQRSGTWAICGPRNSGADTFLILEEVKGIDLEPFLLYIQSKCSGDPLKPAIADWSEVVRNVKSDVRRLIAIKDNEQPGDEKYARTNFGYVFFSDKDNSSALSYQKSNPMDIYASSVIIGSNFGMIEQIAAVTGFSIGDSKGNGIDNVLMTLSAQQSIFKFI</sequence>
<dbReference type="AlphaFoldDB" id="D8TD99"/>
<dbReference type="HOGENOM" id="CLU_016832_0_0_1"/>
<gene>
    <name evidence="2" type="ORF">SELMODRAFT_431630</name>
</gene>
<feature type="region of interest" description="Disordered" evidence="1">
    <location>
        <begin position="1"/>
        <end position="38"/>
    </location>
</feature>
<evidence type="ECO:0000313" key="2">
    <source>
        <dbReference type="EMBL" id="EFJ05351.1"/>
    </source>
</evidence>
<feature type="compositionally biased region" description="Basic and acidic residues" evidence="1">
    <location>
        <begin position="1"/>
        <end position="34"/>
    </location>
</feature>
<evidence type="ECO:0000313" key="3">
    <source>
        <dbReference type="Proteomes" id="UP000001514"/>
    </source>
</evidence>
<protein>
    <submittedName>
        <fullName evidence="2">Uncharacterized protein</fullName>
    </submittedName>
</protein>
<reference evidence="2 3" key="1">
    <citation type="journal article" date="2011" name="Science">
        <title>The Selaginella genome identifies genetic changes associated with the evolution of vascular plants.</title>
        <authorList>
            <person name="Banks J.A."/>
            <person name="Nishiyama T."/>
            <person name="Hasebe M."/>
            <person name="Bowman J.L."/>
            <person name="Gribskov M."/>
            <person name="dePamphilis C."/>
            <person name="Albert V.A."/>
            <person name="Aono N."/>
            <person name="Aoyama T."/>
            <person name="Ambrose B.A."/>
            <person name="Ashton N.W."/>
            <person name="Axtell M.J."/>
            <person name="Barker E."/>
            <person name="Barker M.S."/>
            <person name="Bennetzen J.L."/>
            <person name="Bonawitz N.D."/>
            <person name="Chapple C."/>
            <person name="Cheng C."/>
            <person name="Correa L.G."/>
            <person name="Dacre M."/>
            <person name="DeBarry J."/>
            <person name="Dreyer I."/>
            <person name="Elias M."/>
            <person name="Engstrom E.M."/>
            <person name="Estelle M."/>
            <person name="Feng L."/>
            <person name="Finet C."/>
            <person name="Floyd S.K."/>
            <person name="Frommer W.B."/>
            <person name="Fujita T."/>
            <person name="Gramzow L."/>
            <person name="Gutensohn M."/>
            <person name="Harholt J."/>
            <person name="Hattori M."/>
            <person name="Heyl A."/>
            <person name="Hirai T."/>
            <person name="Hiwatashi Y."/>
            <person name="Ishikawa M."/>
            <person name="Iwata M."/>
            <person name="Karol K.G."/>
            <person name="Koehler B."/>
            <person name="Kolukisaoglu U."/>
            <person name="Kubo M."/>
            <person name="Kurata T."/>
            <person name="Lalonde S."/>
            <person name="Li K."/>
            <person name="Li Y."/>
            <person name="Litt A."/>
            <person name="Lyons E."/>
            <person name="Manning G."/>
            <person name="Maruyama T."/>
            <person name="Michael T.P."/>
            <person name="Mikami K."/>
            <person name="Miyazaki S."/>
            <person name="Morinaga S."/>
            <person name="Murata T."/>
            <person name="Mueller-Roeber B."/>
            <person name="Nelson D.R."/>
            <person name="Obara M."/>
            <person name="Oguri Y."/>
            <person name="Olmstead R.G."/>
            <person name="Onodera N."/>
            <person name="Petersen B.L."/>
            <person name="Pils B."/>
            <person name="Prigge M."/>
            <person name="Rensing S.A."/>
            <person name="Riano-Pachon D.M."/>
            <person name="Roberts A.W."/>
            <person name="Sato Y."/>
            <person name="Scheller H.V."/>
            <person name="Schulz B."/>
            <person name="Schulz C."/>
            <person name="Shakirov E.V."/>
            <person name="Shibagaki N."/>
            <person name="Shinohara N."/>
            <person name="Shippen D.E."/>
            <person name="Soerensen I."/>
            <person name="Sotooka R."/>
            <person name="Sugimoto N."/>
            <person name="Sugita M."/>
            <person name="Sumikawa N."/>
            <person name="Tanurdzic M."/>
            <person name="Theissen G."/>
            <person name="Ulvskov P."/>
            <person name="Wakazuki S."/>
            <person name="Weng J.K."/>
            <person name="Willats W.W."/>
            <person name="Wipf D."/>
            <person name="Wolf P.G."/>
            <person name="Yang L."/>
            <person name="Zimmer A.D."/>
            <person name="Zhu Q."/>
            <person name="Mitros T."/>
            <person name="Hellsten U."/>
            <person name="Loque D."/>
            <person name="Otillar R."/>
            <person name="Salamov A."/>
            <person name="Schmutz J."/>
            <person name="Shapiro H."/>
            <person name="Lindquist E."/>
            <person name="Lucas S."/>
            <person name="Rokhsar D."/>
            <person name="Grigoriev I.V."/>
        </authorList>
    </citation>
    <scope>NUCLEOTIDE SEQUENCE [LARGE SCALE GENOMIC DNA]</scope>
</reference>
<dbReference type="EMBL" id="GL377728">
    <property type="protein sequence ID" value="EFJ05351.1"/>
    <property type="molecule type" value="Genomic_DNA"/>
</dbReference>
<name>D8TD99_SELML</name>
<dbReference type="InParanoid" id="D8TD99"/>